<dbReference type="InterPro" id="IPR036922">
    <property type="entry name" value="Rieske_2Fe-2S_sf"/>
</dbReference>
<dbReference type="OrthoDB" id="426882at2759"/>
<sequence length="328" mass="36279">MGKKGQISLFESYASSLQPNEDYDDNIPLPDSMRTSTLLEQIGKERGWTDEQVDEDIDVLEKNRLYLVIGILPLVRDLLRQAIHPKQQVMNGSTDTWMEQDYKTEKKKKKKEKKEKKKKMGEPVVFGGRDEIALASNTDPMLASSPDVMKDVLSEDPETIRNTIRNGSIDVGKEESLEELALQQGGDQQHHSKKSVSFSGADNNNGNNKKKASKACDSTDDSSSSSSSSSSSEDDGMVTKRSSYSSSASSFGLRPIKPVGNNRIQVKTATGDVYECDRFCPHKGVDLSTWGQVLGNTLVCTKHNWRFGLDGGAGNKGRNIHPCKVNDW</sequence>
<accession>A0A163JYU9</accession>
<dbReference type="Proteomes" id="UP000078561">
    <property type="component" value="Unassembled WGS sequence"/>
</dbReference>
<feature type="compositionally biased region" description="Low complexity" evidence="5">
    <location>
        <begin position="221"/>
        <end position="231"/>
    </location>
</feature>
<dbReference type="AlphaFoldDB" id="A0A163JYU9"/>
<keyword evidence="8" id="KW-1185">Reference proteome</keyword>
<keyword evidence="3" id="KW-0408">Iron</keyword>
<dbReference type="InterPro" id="IPR017941">
    <property type="entry name" value="Rieske_2Fe-2S"/>
</dbReference>
<evidence type="ECO:0000256" key="5">
    <source>
        <dbReference type="SAM" id="MobiDB-lite"/>
    </source>
</evidence>
<dbReference type="EMBL" id="LT554349">
    <property type="protein sequence ID" value="SAM04021.1"/>
    <property type="molecule type" value="Genomic_DNA"/>
</dbReference>
<keyword evidence="1" id="KW-0001">2Fe-2S</keyword>
<feature type="domain" description="Rieske" evidence="6">
    <location>
        <begin position="243"/>
        <end position="328"/>
    </location>
</feature>
<dbReference type="GO" id="GO:0046872">
    <property type="term" value="F:metal ion binding"/>
    <property type="evidence" value="ECO:0007669"/>
    <property type="project" value="UniProtKB-KW"/>
</dbReference>
<keyword evidence="2" id="KW-0479">Metal-binding</keyword>
<name>A0A163JYU9_ABSGL</name>
<organism evidence="7">
    <name type="scientific">Absidia glauca</name>
    <name type="common">Pin mould</name>
    <dbReference type="NCBI Taxonomy" id="4829"/>
    <lineage>
        <taxon>Eukaryota</taxon>
        <taxon>Fungi</taxon>
        <taxon>Fungi incertae sedis</taxon>
        <taxon>Mucoromycota</taxon>
        <taxon>Mucoromycotina</taxon>
        <taxon>Mucoromycetes</taxon>
        <taxon>Mucorales</taxon>
        <taxon>Cunninghamellaceae</taxon>
        <taxon>Absidia</taxon>
    </lineage>
</organism>
<dbReference type="GO" id="GO:0051537">
    <property type="term" value="F:2 iron, 2 sulfur cluster binding"/>
    <property type="evidence" value="ECO:0007669"/>
    <property type="project" value="UniProtKB-KW"/>
</dbReference>
<dbReference type="Pfam" id="PF00355">
    <property type="entry name" value="Rieske"/>
    <property type="match status" value="1"/>
</dbReference>
<evidence type="ECO:0000256" key="1">
    <source>
        <dbReference type="ARBA" id="ARBA00022714"/>
    </source>
</evidence>
<proteinExistence type="predicted"/>
<evidence type="ECO:0000256" key="2">
    <source>
        <dbReference type="ARBA" id="ARBA00022723"/>
    </source>
</evidence>
<keyword evidence="4" id="KW-0411">Iron-sulfur</keyword>
<evidence type="ECO:0000256" key="4">
    <source>
        <dbReference type="ARBA" id="ARBA00023014"/>
    </source>
</evidence>
<gene>
    <name evidence="7" type="primary">ABSGL_09881.1 scaffold 11783</name>
</gene>
<feature type="compositionally biased region" description="Basic residues" evidence="5">
    <location>
        <begin position="105"/>
        <end position="119"/>
    </location>
</feature>
<dbReference type="SUPFAM" id="SSF50022">
    <property type="entry name" value="ISP domain"/>
    <property type="match status" value="1"/>
</dbReference>
<evidence type="ECO:0000313" key="7">
    <source>
        <dbReference type="EMBL" id="SAM04021.1"/>
    </source>
</evidence>
<dbReference type="OMA" id="RFCPHKK"/>
<evidence type="ECO:0000256" key="3">
    <source>
        <dbReference type="ARBA" id="ARBA00023004"/>
    </source>
</evidence>
<dbReference type="InParanoid" id="A0A163JYU9"/>
<protein>
    <recommendedName>
        <fullName evidence="6">Rieske domain-containing protein</fullName>
    </recommendedName>
</protein>
<dbReference type="Gene3D" id="2.102.10.10">
    <property type="entry name" value="Rieske [2Fe-2S] iron-sulphur domain"/>
    <property type="match status" value="1"/>
</dbReference>
<evidence type="ECO:0000259" key="6">
    <source>
        <dbReference type="PROSITE" id="PS51296"/>
    </source>
</evidence>
<reference evidence="7" key="1">
    <citation type="submission" date="2016-04" db="EMBL/GenBank/DDBJ databases">
        <authorList>
            <person name="Evans L.H."/>
            <person name="Alamgir A."/>
            <person name="Owens N."/>
            <person name="Weber N.D."/>
            <person name="Virtaneva K."/>
            <person name="Barbian K."/>
            <person name="Babar A."/>
            <person name="Rosenke K."/>
        </authorList>
    </citation>
    <scope>NUCLEOTIDE SEQUENCE [LARGE SCALE GENOMIC DNA]</scope>
    <source>
        <strain evidence="7">CBS 101.48</strain>
    </source>
</reference>
<evidence type="ECO:0000313" key="8">
    <source>
        <dbReference type="Proteomes" id="UP000078561"/>
    </source>
</evidence>
<feature type="region of interest" description="Disordered" evidence="5">
    <location>
        <begin position="181"/>
        <end position="258"/>
    </location>
</feature>
<feature type="region of interest" description="Disordered" evidence="5">
    <location>
        <begin position="101"/>
        <end position="123"/>
    </location>
</feature>
<dbReference type="PROSITE" id="PS51296">
    <property type="entry name" value="RIESKE"/>
    <property type="match status" value="1"/>
</dbReference>